<dbReference type="RefSeq" id="WP_284362115.1">
    <property type="nucleotide sequence ID" value="NZ_BSNI01000002.1"/>
</dbReference>
<dbReference type="Proteomes" id="UP001161405">
    <property type="component" value="Unassembled WGS sequence"/>
</dbReference>
<accession>A0ABQ5UP98</accession>
<organism evidence="1 2">
    <name type="scientific">Maritalea porphyrae</name>
    <dbReference type="NCBI Taxonomy" id="880732"/>
    <lineage>
        <taxon>Bacteria</taxon>
        <taxon>Pseudomonadati</taxon>
        <taxon>Pseudomonadota</taxon>
        <taxon>Alphaproteobacteria</taxon>
        <taxon>Hyphomicrobiales</taxon>
        <taxon>Devosiaceae</taxon>
        <taxon>Maritalea</taxon>
    </lineage>
</organism>
<dbReference type="Pfam" id="PF08713">
    <property type="entry name" value="DNA_alkylation"/>
    <property type="match status" value="1"/>
</dbReference>
<proteinExistence type="predicted"/>
<keyword evidence="2" id="KW-1185">Reference proteome</keyword>
<gene>
    <name evidence="1" type="ORF">GCM10007879_07210</name>
</gene>
<dbReference type="InterPro" id="IPR016024">
    <property type="entry name" value="ARM-type_fold"/>
</dbReference>
<evidence type="ECO:0000313" key="1">
    <source>
        <dbReference type="EMBL" id="GLQ16472.1"/>
    </source>
</evidence>
<evidence type="ECO:0000313" key="2">
    <source>
        <dbReference type="Proteomes" id="UP001161405"/>
    </source>
</evidence>
<dbReference type="EMBL" id="BSNI01000002">
    <property type="protein sequence ID" value="GLQ16472.1"/>
    <property type="molecule type" value="Genomic_DNA"/>
</dbReference>
<sequence length="214" mass="24480">MALSAKAKEILDVLDMDNPKMGDIKKLAAKIKKDHELALELWHTGEFTPRLLAVLIMDKSTLDQTTIEAFVADMASHEEANRNRLSEWFMANQLMKSKKTAALIETWANHKSPTLRRLFWYHQARLRWTGQKSPENTEILVSEIKTNLASEDPEVQWAMNFTAGWIGVHDPQYRKELIDLGEEVGLYADEPMVRGCTPNYLPGFIEVEVAKRAK</sequence>
<name>A0ABQ5UP98_9HYPH</name>
<dbReference type="PANTHER" id="PTHR41291:SF1">
    <property type="entry name" value="DNA ALKYLATION REPAIR PROTEIN"/>
    <property type="match status" value="1"/>
</dbReference>
<dbReference type="InterPro" id="IPR014825">
    <property type="entry name" value="DNA_alkylation"/>
</dbReference>
<reference evidence="1" key="2">
    <citation type="submission" date="2023-01" db="EMBL/GenBank/DDBJ databases">
        <title>Draft genome sequence of Maritalea porphyrae strain NBRC 107169.</title>
        <authorList>
            <person name="Sun Q."/>
            <person name="Mori K."/>
        </authorList>
    </citation>
    <scope>NUCLEOTIDE SEQUENCE</scope>
    <source>
        <strain evidence="1">NBRC 107169</strain>
    </source>
</reference>
<comment type="caution">
    <text evidence="1">The sequence shown here is derived from an EMBL/GenBank/DDBJ whole genome shotgun (WGS) entry which is preliminary data.</text>
</comment>
<dbReference type="PANTHER" id="PTHR41291">
    <property type="entry name" value="DNA ALKYLATION REPAIR PROTEIN"/>
    <property type="match status" value="1"/>
</dbReference>
<protein>
    <recommendedName>
        <fullName evidence="3">DNA alkylation repair protein</fullName>
    </recommendedName>
</protein>
<evidence type="ECO:0008006" key="3">
    <source>
        <dbReference type="Google" id="ProtNLM"/>
    </source>
</evidence>
<reference evidence="1" key="1">
    <citation type="journal article" date="2014" name="Int. J. Syst. Evol. Microbiol.">
        <title>Complete genome of a new Firmicutes species belonging to the dominant human colonic microbiota ('Ruminococcus bicirculans') reveals two chromosomes and a selective capacity to utilize plant glucans.</title>
        <authorList>
            <consortium name="NISC Comparative Sequencing Program"/>
            <person name="Wegmann U."/>
            <person name="Louis P."/>
            <person name="Goesmann A."/>
            <person name="Henrissat B."/>
            <person name="Duncan S.H."/>
            <person name="Flint H.J."/>
        </authorList>
    </citation>
    <scope>NUCLEOTIDE SEQUENCE</scope>
    <source>
        <strain evidence="1">NBRC 107169</strain>
    </source>
</reference>
<dbReference type="SUPFAM" id="SSF48371">
    <property type="entry name" value="ARM repeat"/>
    <property type="match status" value="1"/>
</dbReference>
<dbReference type="Gene3D" id="1.25.10.90">
    <property type="match status" value="1"/>
</dbReference>